<dbReference type="Pfam" id="PF12833">
    <property type="entry name" value="HTH_18"/>
    <property type="match status" value="1"/>
</dbReference>
<gene>
    <name evidence="5" type="ORF">FD26_GL001720</name>
</gene>
<name>A0A837RGK8_9LACO</name>
<proteinExistence type="predicted"/>
<keyword evidence="1" id="KW-0805">Transcription regulation</keyword>
<sequence>MLKFDLDISKKYYFLRRIFTMNYLLSLNKPIVYVWAGHFIKKGNTPWIRRRTTHDVDSEIMMMEKGVMHLKVNGEKITLHAGEILYTPPHAEIMGIAETTEEISSFWLHFLASEKQIKDNDRLIKEATDQQRNKTKVTKLNDFVLIPQIYSMHHPENLYTLFTQLLQSVNELPSTQRQNDFFISFFLCKISTDYLETLSLKYPKRQLTSTYISEWIRVNISRSLTVQQVANRFNLNPSYLSRLFKKETGISLKSYILNMKIDYAKYLLTSTTMQISEIAEKSYFSDDKQFLHTFKKKTGTTPSKYRKASFNTHLNSNIVDPKPTLPAQFGTKSLHIMIKNIFNDDTSK</sequence>
<keyword evidence="3" id="KW-0804">Transcription</keyword>
<dbReference type="Proteomes" id="UP000050964">
    <property type="component" value="Unassembled WGS sequence"/>
</dbReference>
<dbReference type="Gene3D" id="2.60.120.10">
    <property type="entry name" value="Jelly Rolls"/>
    <property type="match status" value="1"/>
</dbReference>
<accession>A0A837RGK8</accession>
<evidence type="ECO:0000313" key="5">
    <source>
        <dbReference type="EMBL" id="KRK41202.1"/>
    </source>
</evidence>
<evidence type="ECO:0000256" key="3">
    <source>
        <dbReference type="ARBA" id="ARBA00023163"/>
    </source>
</evidence>
<evidence type="ECO:0000256" key="2">
    <source>
        <dbReference type="ARBA" id="ARBA00023125"/>
    </source>
</evidence>
<dbReference type="PANTHER" id="PTHR43280:SF10">
    <property type="entry name" value="REGULATORY PROTEIN POCR"/>
    <property type="match status" value="1"/>
</dbReference>
<protein>
    <submittedName>
        <fullName evidence="5">Transcriptional regulator, AraC family</fullName>
    </submittedName>
</protein>
<feature type="domain" description="HTH araC/xylS-type" evidence="4">
    <location>
        <begin position="210"/>
        <end position="308"/>
    </location>
</feature>
<dbReference type="InterPro" id="IPR014710">
    <property type="entry name" value="RmlC-like_jellyroll"/>
</dbReference>
<dbReference type="Pfam" id="PF02311">
    <property type="entry name" value="AraC_binding"/>
    <property type="match status" value="1"/>
</dbReference>
<comment type="caution">
    <text evidence="5">The sequence shown here is derived from an EMBL/GenBank/DDBJ whole genome shotgun (WGS) entry which is preliminary data.</text>
</comment>
<evidence type="ECO:0000256" key="1">
    <source>
        <dbReference type="ARBA" id="ARBA00023015"/>
    </source>
</evidence>
<dbReference type="SUPFAM" id="SSF51215">
    <property type="entry name" value="Regulatory protein AraC"/>
    <property type="match status" value="1"/>
</dbReference>
<dbReference type="GO" id="GO:0043565">
    <property type="term" value="F:sequence-specific DNA binding"/>
    <property type="evidence" value="ECO:0007669"/>
    <property type="project" value="InterPro"/>
</dbReference>
<dbReference type="SUPFAM" id="SSF46689">
    <property type="entry name" value="Homeodomain-like"/>
    <property type="match status" value="2"/>
</dbReference>
<dbReference type="SMART" id="SM00342">
    <property type="entry name" value="HTH_ARAC"/>
    <property type="match status" value="1"/>
</dbReference>
<dbReference type="AlphaFoldDB" id="A0A837RGK8"/>
<dbReference type="InterPro" id="IPR037923">
    <property type="entry name" value="HTH-like"/>
</dbReference>
<dbReference type="InterPro" id="IPR009057">
    <property type="entry name" value="Homeodomain-like_sf"/>
</dbReference>
<dbReference type="EMBL" id="AZDB01000051">
    <property type="protein sequence ID" value="KRK41202.1"/>
    <property type="molecule type" value="Genomic_DNA"/>
</dbReference>
<keyword evidence="2" id="KW-0238">DNA-binding</keyword>
<dbReference type="PROSITE" id="PS01124">
    <property type="entry name" value="HTH_ARAC_FAMILY_2"/>
    <property type="match status" value="1"/>
</dbReference>
<organism evidence="5 6">
    <name type="scientific">Companilactobacillus crustorum JCM 15951</name>
    <dbReference type="NCBI Taxonomy" id="1423737"/>
    <lineage>
        <taxon>Bacteria</taxon>
        <taxon>Bacillati</taxon>
        <taxon>Bacillota</taxon>
        <taxon>Bacilli</taxon>
        <taxon>Lactobacillales</taxon>
        <taxon>Lactobacillaceae</taxon>
        <taxon>Companilactobacillus</taxon>
    </lineage>
</organism>
<evidence type="ECO:0000313" key="6">
    <source>
        <dbReference type="Proteomes" id="UP000050964"/>
    </source>
</evidence>
<dbReference type="PANTHER" id="PTHR43280">
    <property type="entry name" value="ARAC-FAMILY TRANSCRIPTIONAL REGULATOR"/>
    <property type="match status" value="1"/>
</dbReference>
<dbReference type="InterPro" id="IPR003313">
    <property type="entry name" value="AraC-bd"/>
</dbReference>
<reference evidence="5 6" key="1">
    <citation type="journal article" date="2015" name="Genome Announc.">
        <title>Expanding the biotechnology potential of lactobacilli through comparative genomics of 213 strains and associated genera.</title>
        <authorList>
            <person name="Sun Z."/>
            <person name="Harris H.M."/>
            <person name="McCann A."/>
            <person name="Guo C."/>
            <person name="Argimon S."/>
            <person name="Zhang W."/>
            <person name="Yang X."/>
            <person name="Jeffery I.B."/>
            <person name="Cooney J.C."/>
            <person name="Kagawa T.F."/>
            <person name="Liu W."/>
            <person name="Song Y."/>
            <person name="Salvetti E."/>
            <person name="Wrobel A."/>
            <person name="Rasinkangas P."/>
            <person name="Parkhill J."/>
            <person name="Rea M.C."/>
            <person name="O'Sullivan O."/>
            <person name="Ritari J."/>
            <person name="Douillard F.P."/>
            <person name="Paul Ross R."/>
            <person name="Yang R."/>
            <person name="Briner A.E."/>
            <person name="Felis G.E."/>
            <person name="de Vos W.M."/>
            <person name="Barrangou R."/>
            <person name="Klaenhammer T.R."/>
            <person name="Caufield P.W."/>
            <person name="Cui Y."/>
            <person name="Zhang H."/>
            <person name="O'Toole P.W."/>
        </authorList>
    </citation>
    <scope>NUCLEOTIDE SEQUENCE [LARGE SCALE GENOMIC DNA]</scope>
    <source>
        <strain evidence="5 6">JCM 15951</strain>
    </source>
</reference>
<dbReference type="GO" id="GO:0003700">
    <property type="term" value="F:DNA-binding transcription factor activity"/>
    <property type="evidence" value="ECO:0007669"/>
    <property type="project" value="InterPro"/>
</dbReference>
<dbReference type="InterPro" id="IPR018060">
    <property type="entry name" value="HTH_AraC"/>
</dbReference>
<evidence type="ECO:0000259" key="4">
    <source>
        <dbReference type="PROSITE" id="PS01124"/>
    </source>
</evidence>
<dbReference type="Gene3D" id="1.10.10.60">
    <property type="entry name" value="Homeodomain-like"/>
    <property type="match status" value="2"/>
</dbReference>